<evidence type="ECO:0000313" key="5">
    <source>
        <dbReference type="Proteomes" id="UP001264980"/>
    </source>
</evidence>
<sequence>MRNVYKFSLLLIWVVILNCETSKKREVSQTADLAVNNSLKHYNLDKPQKFNMPESLLEISGIAFRDQLNDTIYAINDEEGKIFRLGWNVRKQLNSKFGKHGDYEDVSIVGGTAYVLKSNGTLYSFPFDSANSKKVNEVNEIKNVLPKGEYEGMYADRLTNSLYVLCKNCSVDHSAGTASGYIIKLDNFPAIMNSFRIDLESIADSRKNVKDGLRPSGLAKNPLSGEWYVISAARKLLIVTDSSWKIKGTFSLNSNLFNQPEGIAFDKFANLYISNEGDDITNGNILRFNRQ</sequence>
<dbReference type="RefSeq" id="WP_309993296.1">
    <property type="nucleotide sequence ID" value="NZ_JAVDTI010000011.1"/>
</dbReference>
<comment type="caution">
    <text evidence="4">The sequence shown here is derived from an EMBL/GenBank/DDBJ whole genome shotgun (WGS) entry which is preliminary data.</text>
</comment>
<keyword evidence="4" id="KW-0238">DNA-binding</keyword>
<keyword evidence="3" id="KW-0472">Membrane</keyword>
<evidence type="ECO:0000313" key="4">
    <source>
        <dbReference type="EMBL" id="MDR6809605.1"/>
    </source>
</evidence>
<organism evidence="4 5">
    <name type="scientific">Dyadobacter fermentans</name>
    <dbReference type="NCBI Taxonomy" id="94254"/>
    <lineage>
        <taxon>Bacteria</taxon>
        <taxon>Pseudomonadati</taxon>
        <taxon>Bacteroidota</taxon>
        <taxon>Cytophagia</taxon>
        <taxon>Cytophagales</taxon>
        <taxon>Spirosomataceae</taxon>
        <taxon>Dyadobacter</taxon>
    </lineage>
</organism>
<protein>
    <submittedName>
        <fullName evidence="4">DNA-binding beta-propeller fold protein YncE</fullName>
    </submittedName>
</protein>
<evidence type="ECO:0000256" key="1">
    <source>
        <dbReference type="ARBA" id="ARBA00004236"/>
    </source>
</evidence>
<evidence type="ECO:0000256" key="2">
    <source>
        <dbReference type="ARBA" id="ARBA00022475"/>
    </source>
</evidence>
<reference evidence="4 5" key="1">
    <citation type="submission" date="2023-07" db="EMBL/GenBank/DDBJ databases">
        <title>Sorghum-associated microbial communities from plants grown in Nebraska, USA.</title>
        <authorList>
            <person name="Schachtman D."/>
        </authorList>
    </citation>
    <scope>NUCLEOTIDE SEQUENCE [LARGE SCALE GENOMIC DNA]</scope>
    <source>
        <strain evidence="4 5">BE57</strain>
    </source>
</reference>
<dbReference type="EMBL" id="JAVDTI010000011">
    <property type="protein sequence ID" value="MDR6809605.1"/>
    <property type="molecule type" value="Genomic_DNA"/>
</dbReference>
<comment type="subcellular location">
    <subcellularLocation>
        <location evidence="1">Cell membrane</location>
    </subcellularLocation>
</comment>
<accession>A0ABU1RAJ4</accession>
<dbReference type="Pfam" id="PF06977">
    <property type="entry name" value="SdiA-regulated"/>
    <property type="match status" value="1"/>
</dbReference>
<keyword evidence="2" id="KW-1003">Cell membrane</keyword>
<evidence type="ECO:0000256" key="3">
    <source>
        <dbReference type="ARBA" id="ARBA00023136"/>
    </source>
</evidence>
<dbReference type="GO" id="GO:0003677">
    <property type="term" value="F:DNA binding"/>
    <property type="evidence" value="ECO:0007669"/>
    <property type="project" value="UniProtKB-KW"/>
</dbReference>
<dbReference type="InterPro" id="IPR009722">
    <property type="entry name" value="YjiK/CarP"/>
</dbReference>
<dbReference type="Proteomes" id="UP001264980">
    <property type="component" value="Unassembled WGS sequence"/>
</dbReference>
<dbReference type="SUPFAM" id="SSF101898">
    <property type="entry name" value="NHL repeat"/>
    <property type="match status" value="1"/>
</dbReference>
<proteinExistence type="predicted"/>
<name>A0ABU1RAJ4_9BACT</name>
<keyword evidence="5" id="KW-1185">Reference proteome</keyword>
<gene>
    <name evidence="4" type="ORF">J2W84_006681</name>
</gene>